<reference evidence="2 3" key="1">
    <citation type="submission" date="2016-07" db="EMBL/GenBank/DDBJ databases">
        <title>Pervasive Adenine N6-methylation of Active Genes in Fungi.</title>
        <authorList>
            <consortium name="DOE Joint Genome Institute"/>
            <person name="Mondo S.J."/>
            <person name="Dannebaum R.O."/>
            <person name="Kuo R.C."/>
            <person name="Labutti K."/>
            <person name="Haridas S."/>
            <person name="Kuo A."/>
            <person name="Salamov A."/>
            <person name="Ahrendt S.R."/>
            <person name="Lipzen A."/>
            <person name="Sullivan W."/>
            <person name="Andreopoulos W.B."/>
            <person name="Clum A."/>
            <person name="Lindquist E."/>
            <person name="Daum C."/>
            <person name="Ramamoorthy G.K."/>
            <person name="Gryganskyi A."/>
            <person name="Culley D."/>
            <person name="Magnuson J.K."/>
            <person name="James T.Y."/>
            <person name="O'Malley M.A."/>
            <person name="Stajich J.E."/>
            <person name="Spatafora J.W."/>
            <person name="Visel A."/>
            <person name="Grigoriev I.V."/>
        </authorList>
    </citation>
    <scope>NUCLEOTIDE SEQUENCE [LARGE SCALE GENOMIC DNA]</scope>
    <source>
        <strain evidence="2 3">CBS 129021</strain>
    </source>
</reference>
<dbReference type="GeneID" id="63777542"/>
<gene>
    <name evidence="2" type="ORF">BCR38DRAFT_449921</name>
</gene>
<dbReference type="InterPro" id="IPR052895">
    <property type="entry name" value="HetReg/Transcr_Mod"/>
</dbReference>
<name>A0A1Y2DD60_9PEZI</name>
<dbReference type="PANTHER" id="PTHR24148">
    <property type="entry name" value="ANKYRIN REPEAT DOMAIN-CONTAINING PROTEIN 39 HOMOLOG-RELATED"/>
    <property type="match status" value="1"/>
</dbReference>
<sequence length="611" mass="69537">MTAPNSTIYDGLPLICAREEIRVLHLHDGSGDDKVVCTLEKVSLDDNPTFNALSYVWGDATITAPVTINGRILNVTRSLELALKHIRNYHTTLTSDESGSRQALWADAVCINQDDTAERAEQVQLMNGIYSKAFQVLIWLGDGTKHTDFAIDRMNGLKYGLDTGFQVKPCGHPSMDDIRVEVVLKQDICEREWWRRLWVRQEFLLADGEPVFLCGQKSVVWSLLLLSFLTVPRAWDYPQLAGKWEEVRKDIIEPSTGERYRIAGIHLASLNSLRSLVREEGRIPLSDTFGYLSRNATATDPHDYIYGFLGLLNKYDQHRIRVDYTINPMELYQSVGRLLWTQHADDMLKNMIMSLHFHGEDNGYPSWTPDFQRQSRRGWRDHRALAADRSWREEAVDVRFLDNGENLGLRGIRFDRVDVVHTVPDSFSTISALRHHLHILEDLFAKFVLGSKRAQRDYPPDELKSGETLLELLTKSPLLEGDYCIPGYTDEEVWNIIMGRLNTLPADLASPAGETRRKLVTSRLMTIFSGKLFNRTFFVTDSGYPGVGVVDISEGDVVTFIFGMKAPLILRPYVEHDRIVGCAYVSGLVDQDVLDAFYENDLLQEQVFSIC</sequence>
<dbReference type="STRING" id="1141098.A0A1Y2DD60"/>
<keyword evidence="3" id="KW-1185">Reference proteome</keyword>
<accession>A0A1Y2DD60</accession>
<dbReference type="OrthoDB" id="3477286at2759"/>
<comment type="caution">
    <text evidence="2">The sequence shown here is derived from an EMBL/GenBank/DDBJ whole genome shotgun (WGS) entry which is preliminary data.</text>
</comment>
<dbReference type="Proteomes" id="UP000193689">
    <property type="component" value="Unassembled WGS sequence"/>
</dbReference>
<organism evidence="2 3">
    <name type="scientific">Pseudomassariella vexata</name>
    <dbReference type="NCBI Taxonomy" id="1141098"/>
    <lineage>
        <taxon>Eukaryota</taxon>
        <taxon>Fungi</taxon>
        <taxon>Dikarya</taxon>
        <taxon>Ascomycota</taxon>
        <taxon>Pezizomycotina</taxon>
        <taxon>Sordariomycetes</taxon>
        <taxon>Xylariomycetidae</taxon>
        <taxon>Amphisphaeriales</taxon>
        <taxon>Pseudomassariaceae</taxon>
        <taxon>Pseudomassariella</taxon>
    </lineage>
</organism>
<protein>
    <submittedName>
        <fullName evidence="2">Heterokaryon incompatibility protein-domain-containing protein</fullName>
    </submittedName>
</protein>
<feature type="domain" description="Heterokaryon incompatibility" evidence="1">
    <location>
        <begin position="50"/>
        <end position="202"/>
    </location>
</feature>
<evidence type="ECO:0000313" key="3">
    <source>
        <dbReference type="Proteomes" id="UP000193689"/>
    </source>
</evidence>
<dbReference type="EMBL" id="MCFJ01000020">
    <property type="protein sequence ID" value="ORY57211.1"/>
    <property type="molecule type" value="Genomic_DNA"/>
</dbReference>
<dbReference type="Pfam" id="PF06985">
    <property type="entry name" value="HET"/>
    <property type="match status" value="1"/>
</dbReference>
<dbReference type="AlphaFoldDB" id="A0A1Y2DD60"/>
<dbReference type="InterPro" id="IPR010730">
    <property type="entry name" value="HET"/>
</dbReference>
<evidence type="ECO:0000259" key="1">
    <source>
        <dbReference type="Pfam" id="PF06985"/>
    </source>
</evidence>
<evidence type="ECO:0000313" key="2">
    <source>
        <dbReference type="EMBL" id="ORY57211.1"/>
    </source>
</evidence>
<dbReference type="InParanoid" id="A0A1Y2DD60"/>
<proteinExistence type="predicted"/>
<dbReference type="RefSeq" id="XP_040710563.1">
    <property type="nucleotide sequence ID" value="XM_040861330.1"/>
</dbReference>
<dbReference type="PANTHER" id="PTHR24148:SF73">
    <property type="entry name" value="HET DOMAIN PROTEIN (AFU_ORTHOLOGUE AFUA_8G01020)"/>
    <property type="match status" value="1"/>
</dbReference>